<dbReference type="OrthoDB" id="7130006at2759"/>
<reference evidence="5" key="1">
    <citation type="journal article" date="2020" name="Stud. Mycol.">
        <title>101 Dothideomycetes genomes: a test case for predicting lifestyles and emergence of pathogens.</title>
        <authorList>
            <person name="Haridas S."/>
            <person name="Albert R."/>
            <person name="Binder M."/>
            <person name="Bloem J."/>
            <person name="Labutti K."/>
            <person name="Salamov A."/>
            <person name="Andreopoulos B."/>
            <person name="Baker S."/>
            <person name="Barry K."/>
            <person name="Bills G."/>
            <person name="Bluhm B."/>
            <person name="Cannon C."/>
            <person name="Castanera R."/>
            <person name="Culley D."/>
            <person name="Daum C."/>
            <person name="Ezra D."/>
            <person name="Gonzalez J."/>
            <person name="Henrissat B."/>
            <person name="Kuo A."/>
            <person name="Liang C."/>
            <person name="Lipzen A."/>
            <person name="Lutzoni F."/>
            <person name="Magnuson J."/>
            <person name="Mondo S."/>
            <person name="Nolan M."/>
            <person name="Ohm R."/>
            <person name="Pangilinan J."/>
            <person name="Park H.-J."/>
            <person name="Ramirez L."/>
            <person name="Alfaro M."/>
            <person name="Sun H."/>
            <person name="Tritt A."/>
            <person name="Yoshinaga Y."/>
            <person name="Zwiers L.-H."/>
            <person name="Turgeon B."/>
            <person name="Goodwin S."/>
            <person name="Spatafora J."/>
            <person name="Crous P."/>
            <person name="Grigoriev I."/>
        </authorList>
    </citation>
    <scope>NUCLEOTIDE SEQUENCE</scope>
    <source>
        <strain evidence="5">CBS 107.79</strain>
    </source>
</reference>
<keyword evidence="6" id="KW-1185">Reference proteome</keyword>
<evidence type="ECO:0000259" key="4">
    <source>
        <dbReference type="Pfam" id="PF06441"/>
    </source>
</evidence>
<evidence type="ECO:0000313" key="6">
    <source>
        <dbReference type="Proteomes" id="UP000800036"/>
    </source>
</evidence>
<dbReference type="SUPFAM" id="SSF53474">
    <property type="entry name" value="alpha/beta-Hydrolases"/>
    <property type="match status" value="1"/>
</dbReference>
<dbReference type="AlphaFoldDB" id="A0A6A5V4I0"/>
<dbReference type="PANTHER" id="PTHR21661">
    <property type="entry name" value="EPOXIDE HYDROLASE 1-RELATED"/>
    <property type="match status" value="1"/>
</dbReference>
<dbReference type="PANTHER" id="PTHR21661:SF39">
    <property type="entry name" value="HYDROLASE, PUTATIVE (AFU_ORTHOLOGUE AFUA_3G08960)-RELATED"/>
    <property type="match status" value="1"/>
</dbReference>
<organism evidence="5 6">
    <name type="scientific">Bimuria novae-zelandiae CBS 107.79</name>
    <dbReference type="NCBI Taxonomy" id="1447943"/>
    <lineage>
        <taxon>Eukaryota</taxon>
        <taxon>Fungi</taxon>
        <taxon>Dikarya</taxon>
        <taxon>Ascomycota</taxon>
        <taxon>Pezizomycotina</taxon>
        <taxon>Dothideomycetes</taxon>
        <taxon>Pleosporomycetidae</taxon>
        <taxon>Pleosporales</taxon>
        <taxon>Massarineae</taxon>
        <taxon>Didymosphaeriaceae</taxon>
        <taxon>Bimuria</taxon>
    </lineage>
</organism>
<feature type="active site" description="Nucleophile" evidence="3">
    <location>
        <position position="188"/>
    </location>
</feature>
<feature type="active site" description="Proton acceptor" evidence="3">
    <location>
        <position position="371"/>
    </location>
</feature>
<sequence>MPDYSTLPATASGKIERFSIHIPEQELQDFQTLLRLSPIVQDTYENQDHARGGRPRAKKTWETFDWRAVESHINTFPHFKAHITDDDGTPYTIHFAALFSHRADAIPLIRLSGWPASLESLPLLTLLAEKYTPETLPYHVILPAQPGWPFSSAPPLGRDWGYADSARVLQKLLVEELGLKRYAICGGDIGAGIARIMASSYAEAAALHTNYAQMPRPDSVKDDEVDAFEKEGVERGERFMSSGTAYGMVQGTRPGTLAAVLAASPLALLTWIGEKYLAWADPRTPIPLEHILTTACLYWFSGASATTLYPYREDYVTKKGKKGYLHGQEELYVDKPVGYSYFPKELVPVPRKWVETTGRVVWCRGHGVGGHFPGLEVPGALLGDLEEFLGEVWG</sequence>
<evidence type="ECO:0000256" key="3">
    <source>
        <dbReference type="PIRSR" id="PIRSR001112-1"/>
    </source>
</evidence>
<dbReference type="Pfam" id="PF06441">
    <property type="entry name" value="EHN"/>
    <property type="match status" value="1"/>
</dbReference>
<dbReference type="GO" id="GO:0004301">
    <property type="term" value="F:epoxide hydrolase activity"/>
    <property type="evidence" value="ECO:0007669"/>
    <property type="project" value="TreeGrafter"/>
</dbReference>
<dbReference type="EMBL" id="ML976689">
    <property type="protein sequence ID" value="KAF1972151.1"/>
    <property type="molecule type" value="Genomic_DNA"/>
</dbReference>
<dbReference type="PIRSF" id="PIRSF001112">
    <property type="entry name" value="Epoxide_hydrolase"/>
    <property type="match status" value="1"/>
</dbReference>
<evidence type="ECO:0000313" key="5">
    <source>
        <dbReference type="EMBL" id="KAF1972151.1"/>
    </source>
</evidence>
<dbReference type="GO" id="GO:0097176">
    <property type="term" value="P:epoxide metabolic process"/>
    <property type="evidence" value="ECO:0007669"/>
    <property type="project" value="TreeGrafter"/>
</dbReference>
<evidence type="ECO:0000256" key="2">
    <source>
        <dbReference type="ARBA" id="ARBA00022801"/>
    </source>
</evidence>
<comment type="similarity">
    <text evidence="1">Belongs to the peptidase S33 family.</text>
</comment>
<dbReference type="InterPro" id="IPR016292">
    <property type="entry name" value="Epoxide_hydrolase"/>
</dbReference>
<dbReference type="InterPro" id="IPR010497">
    <property type="entry name" value="Epoxide_hydro_N"/>
</dbReference>
<keyword evidence="2 5" id="KW-0378">Hydrolase</keyword>
<evidence type="ECO:0000256" key="1">
    <source>
        <dbReference type="ARBA" id="ARBA00010088"/>
    </source>
</evidence>
<feature type="domain" description="Epoxide hydrolase N-terminal" evidence="4">
    <location>
        <begin position="15"/>
        <end position="118"/>
    </location>
</feature>
<gene>
    <name evidence="5" type="ORF">BU23DRAFT_590259</name>
</gene>
<dbReference type="Gene3D" id="3.40.50.1820">
    <property type="entry name" value="alpha/beta hydrolase"/>
    <property type="match status" value="1"/>
</dbReference>
<feature type="active site" description="Proton donor" evidence="3">
    <location>
        <position position="311"/>
    </location>
</feature>
<accession>A0A6A5V4I0</accession>
<name>A0A6A5V4I0_9PLEO</name>
<protein>
    <submittedName>
        <fullName evidence="5">Alpha/beta-hydrolase</fullName>
    </submittedName>
</protein>
<proteinExistence type="inferred from homology"/>
<dbReference type="Proteomes" id="UP000800036">
    <property type="component" value="Unassembled WGS sequence"/>
</dbReference>
<dbReference type="InterPro" id="IPR029058">
    <property type="entry name" value="AB_hydrolase_fold"/>
</dbReference>